<sequence length="54" mass="6125">MTITILKIMVIGVLIYLIWALFHHKLNKSLTLPILLEYLLTAVLVIILLLGVII</sequence>
<evidence type="ECO:0000256" key="1">
    <source>
        <dbReference type="SAM" id="Phobius"/>
    </source>
</evidence>
<name>A0A0G0QYX9_9BACT</name>
<evidence type="ECO:0000313" key="2">
    <source>
        <dbReference type="EMBL" id="KKR42596.1"/>
    </source>
</evidence>
<organism evidence="2 3">
    <name type="scientific">Candidatus Daviesbacteria bacterium GW2011_GWC2_40_12</name>
    <dbReference type="NCBI Taxonomy" id="1618431"/>
    <lineage>
        <taxon>Bacteria</taxon>
        <taxon>Candidatus Daviesiibacteriota</taxon>
    </lineage>
</organism>
<dbReference type="AlphaFoldDB" id="A0A0G0QYX9"/>
<keyword evidence="1" id="KW-0812">Transmembrane</keyword>
<comment type="caution">
    <text evidence="2">The sequence shown here is derived from an EMBL/GenBank/DDBJ whole genome shotgun (WGS) entry which is preliminary data.</text>
</comment>
<proteinExistence type="predicted"/>
<keyword evidence="1" id="KW-0472">Membrane</keyword>
<reference evidence="2 3" key="1">
    <citation type="journal article" date="2015" name="Nature">
        <title>rRNA introns, odd ribosomes, and small enigmatic genomes across a large radiation of phyla.</title>
        <authorList>
            <person name="Brown C.T."/>
            <person name="Hug L.A."/>
            <person name="Thomas B.C."/>
            <person name="Sharon I."/>
            <person name="Castelle C.J."/>
            <person name="Singh A."/>
            <person name="Wilkins M.J."/>
            <person name="Williams K.H."/>
            <person name="Banfield J.F."/>
        </authorList>
    </citation>
    <scope>NUCLEOTIDE SEQUENCE [LARGE SCALE GENOMIC DNA]</scope>
</reference>
<feature type="transmembrane region" description="Helical" evidence="1">
    <location>
        <begin position="6"/>
        <end position="22"/>
    </location>
</feature>
<protein>
    <submittedName>
        <fullName evidence="2">Uncharacterized protein</fullName>
    </submittedName>
</protein>
<gene>
    <name evidence="2" type="ORF">UT77_C0001G0047</name>
</gene>
<keyword evidence="1" id="KW-1133">Transmembrane helix</keyword>
<accession>A0A0G0QYX9</accession>
<evidence type="ECO:0000313" key="3">
    <source>
        <dbReference type="Proteomes" id="UP000034881"/>
    </source>
</evidence>
<dbReference type="EMBL" id="LBYB01000001">
    <property type="protein sequence ID" value="KKR42596.1"/>
    <property type="molecule type" value="Genomic_DNA"/>
</dbReference>
<dbReference type="Proteomes" id="UP000034881">
    <property type="component" value="Unassembled WGS sequence"/>
</dbReference>
<feature type="transmembrane region" description="Helical" evidence="1">
    <location>
        <begin position="34"/>
        <end position="53"/>
    </location>
</feature>